<keyword evidence="2" id="KW-0732">Signal</keyword>
<name>A0A919SGQ7_9ACTN</name>
<feature type="transmembrane region" description="Helical" evidence="1">
    <location>
        <begin position="206"/>
        <end position="228"/>
    </location>
</feature>
<evidence type="ECO:0000313" key="4">
    <source>
        <dbReference type="Proteomes" id="UP000680865"/>
    </source>
</evidence>
<feature type="transmembrane region" description="Helical" evidence="1">
    <location>
        <begin position="157"/>
        <end position="177"/>
    </location>
</feature>
<comment type="caution">
    <text evidence="3">The sequence shown here is derived from an EMBL/GenBank/DDBJ whole genome shotgun (WGS) entry which is preliminary data.</text>
</comment>
<dbReference type="EMBL" id="BOQP01000011">
    <property type="protein sequence ID" value="GIM71555.1"/>
    <property type="molecule type" value="Genomic_DNA"/>
</dbReference>
<gene>
    <name evidence="3" type="ORF">Aco04nite_25860</name>
</gene>
<dbReference type="Proteomes" id="UP000680865">
    <property type="component" value="Unassembled WGS sequence"/>
</dbReference>
<evidence type="ECO:0000256" key="2">
    <source>
        <dbReference type="SAM" id="SignalP"/>
    </source>
</evidence>
<keyword evidence="4" id="KW-1185">Reference proteome</keyword>
<sequence>MELCKLLRLPSARAGVALGLLCAPAIAAVSAPSERSAAVDVAFLELMFGVIGAILLGVVAVSSEYRDDGEEAASTRQIVASLTAVPSRMRFLAAKAVALALTVGTTALLATAIMLTLLAGTGENLGPGVVGRGVGLIVYWVLTALIAYGMTLLTRNGIVPLVVLLLNSSVVSFTYLLSRVVPAANYFPDLAGPHMFLRDSPSGVEIGPVTGGLVMLGWTIAFLAVGAYRFQRSDA</sequence>
<feature type="transmembrane region" description="Helical" evidence="1">
    <location>
        <begin position="96"/>
        <end position="117"/>
    </location>
</feature>
<keyword evidence="1" id="KW-0812">Transmembrane</keyword>
<evidence type="ECO:0000256" key="1">
    <source>
        <dbReference type="SAM" id="Phobius"/>
    </source>
</evidence>
<feature type="chain" id="PRO_5039307922" description="ABC transporter permease" evidence="2">
    <location>
        <begin position="28"/>
        <end position="235"/>
    </location>
</feature>
<evidence type="ECO:0000313" key="3">
    <source>
        <dbReference type="EMBL" id="GIM71555.1"/>
    </source>
</evidence>
<proteinExistence type="predicted"/>
<feature type="transmembrane region" description="Helical" evidence="1">
    <location>
        <begin position="129"/>
        <end position="150"/>
    </location>
</feature>
<feature type="transmembrane region" description="Helical" evidence="1">
    <location>
        <begin position="37"/>
        <end position="61"/>
    </location>
</feature>
<dbReference type="AlphaFoldDB" id="A0A919SGQ7"/>
<reference evidence="3" key="1">
    <citation type="submission" date="2021-03" db="EMBL/GenBank/DDBJ databases">
        <title>Whole genome shotgun sequence of Actinoplanes consettensis NBRC 14913.</title>
        <authorList>
            <person name="Komaki H."/>
            <person name="Tamura T."/>
        </authorList>
    </citation>
    <scope>NUCLEOTIDE SEQUENCE</scope>
    <source>
        <strain evidence="3">NBRC 14913</strain>
    </source>
</reference>
<keyword evidence="1" id="KW-1133">Transmembrane helix</keyword>
<evidence type="ECO:0008006" key="5">
    <source>
        <dbReference type="Google" id="ProtNLM"/>
    </source>
</evidence>
<keyword evidence="1" id="KW-0472">Membrane</keyword>
<accession>A0A919SGQ7</accession>
<protein>
    <recommendedName>
        <fullName evidence="5">ABC transporter permease</fullName>
    </recommendedName>
</protein>
<organism evidence="3 4">
    <name type="scientific">Winogradskya consettensis</name>
    <dbReference type="NCBI Taxonomy" id="113560"/>
    <lineage>
        <taxon>Bacteria</taxon>
        <taxon>Bacillati</taxon>
        <taxon>Actinomycetota</taxon>
        <taxon>Actinomycetes</taxon>
        <taxon>Micromonosporales</taxon>
        <taxon>Micromonosporaceae</taxon>
        <taxon>Winogradskya</taxon>
    </lineage>
</organism>
<feature type="signal peptide" evidence="2">
    <location>
        <begin position="1"/>
        <end position="27"/>
    </location>
</feature>